<evidence type="ECO:0000256" key="1">
    <source>
        <dbReference type="SAM" id="MobiDB-lite"/>
    </source>
</evidence>
<comment type="caution">
    <text evidence="2">The sequence shown here is derived from an EMBL/GenBank/DDBJ whole genome shotgun (WGS) entry which is preliminary data.</text>
</comment>
<dbReference type="EMBL" id="BSTG01000001">
    <property type="protein sequence ID" value="GLY56043.1"/>
    <property type="molecule type" value="Genomic_DNA"/>
</dbReference>
<feature type="compositionally biased region" description="Polar residues" evidence="1">
    <location>
        <begin position="17"/>
        <end position="31"/>
    </location>
</feature>
<name>A0AAV5P180_CELCE</name>
<sequence length="189" mass="18375">MGRPGSGYVRESPVDRATTTPQEDPMTSQDASAPRGTTAVLARALALGVAAGSRSSLGVAAPVLAGLVRPGGSSRSGHGPGPLARGAALLGVVGELVGDKLPQTPSRLAPPGPVVRVASGAVGGVLVARHRTGPVGLVLAAAAGAAGGAVGTWGGAAWRRLAVGERPDWPGAVAEDVTALALAAWAVRG</sequence>
<feature type="region of interest" description="Disordered" evidence="1">
    <location>
        <begin position="1"/>
        <end position="35"/>
    </location>
</feature>
<accession>A0AAV5P180</accession>
<reference evidence="2" key="1">
    <citation type="submission" date="2023-03" db="EMBL/GenBank/DDBJ databases">
        <title>Cellulosimicrobium cellulans NBRC 103059.</title>
        <authorList>
            <person name="Ichikawa N."/>
            <person name="Sato H."/>
            <person name="Tonouchi N."/>
        </authorList>
    </citation>
    <scope>NUCLEOTIDE SEQUENCE</scope>
    <source>
        <strain evidence="2">NBRC 103059</strain>
    </source>
</reference>
<evidence type="ECO:0000313" key="2">
    <source>
        <dbReference type="EMBL" id="GLY56043.1"/>
    </source>
</evidence>
<protein>
    <recommendedName>
        <fullName evidence="4">DUF4126 domain-containing protein</fullName>
    </recommendedName>
</protein>
<proteinExistence type="predicted"/>
<dbReference type="AlphaFoldDB" id="A0AAV5P180"/>
<dbReference type="Proteomes" id="UP001165168">
    <property type="component" value="Unassembled WGS sequence"/>
</dbReference>
<gene>
    <name evidence="2" type="ORF">Ccel01_06450</name>
</gene>
<evidence type="ECO:0000313" key="3">
    <source>
        <dbReference type="Proteomes" id="UP001165168"/>
    </source>
</evidence>
<organism evidence="2 3">
    <name type="scientific">Cellulosimicrobium cellulans</name>
    <name type="common">Arthrobacter luteus</name>
    <dbReference type="NCBI Taxonomy" id="1710"/>
    <lineage>
        <taxon>Bacteria</taxon>
        <taxon>Bacillati</taxon>
        <taxon>Actinomycetota</taxon>
        <taxon>Actinomycetes</taxon>
        <taxon>Micrococcales</taxon>
        <taxon>Promicromonosporaceae</taxon>
        <taxon>Cellulosimicrobium</taxon>
    </lineage>
</organism>
<evidence type="ECO:0008006" key="4">
    <source>
        <dbReference type="Google" id="ProtNLM"/>
    </source>
</evidence>